<reference evidence="1 2" key="1">
    <citation type="submission" date="2020-08" db="EMBL/GenBank/DDBJ databases">
        <authorList>
            <person name="Koutsovoulos G."/>
            <person name="Danchin GJ E."/>
        </authorList>
    </citation>
    <scope>NUCLEOTIDE SEQUENCE [LARGE SCALE GENOMIC DNA]</scope>
</reference>
<sequence>MIIDQNFYYFQVPRPSTRAIMDIKIGTRTFLESEVANKHKRVDLYKKMIELAPNEPTDQEDKTKQLQN</sequence>
<dbReference type="OrthoDB" id="338650at2759"/>
<dbReference type="Proteomes" id="UP000580250">
    <property type="component" value="Unassembled WGS sequence"/>
</dbReference>
<organism evidence="1 2">
    <name type="scientific">Meloidogyne enterolobii</name>
    <name type="common">Root-knot nematode worm</name>
    <name type="synonym">Meloidogyne mayaguensis</name>
    <dbReference type="NCBI Taxonomy" id="390850"/>
    <lineage>
        <taxon>Eukaryota</taxon>
        <taxon>Metazoa</taxon>
        <taxon>Ecdysozoa</taxon>
        <taxon>Nematoda</taxon>
        <taxon>Chromadorea</taxon>
        <taxon>Rhabditida</taxon>
        <taxon>Tylenchina</taxon>
        <taxon>Tylenchomorpha</taxon>
        <taxon>Tylenchoidea</taxon>
        <taxon>Meloidogynidae</taxon>
        <taxon>Meloidogyninae</taxon>
        <taxon>Meloidogyne</taxon>
    </lineage>
</organism>
<accession>A0A6V7XIF7</accession>
<evidence type="ECO:0000313" key="2">
    <source>
        <dbReference type="Proteomes" id="UP000580250"/>
    </source>
</evidence>
<name>A0A6V7XIF7_MELEN</name>
<dbReference type="SUPFAM" id="SSF56104">
    <property type="entry name" value="SAICAR synthase-like"/>
    <property type="match status" value="1"/>
</dbReference>
<proteinExistence type="predicted"/>
<dbReference type="EMBL" id="CAJEWN010001639">
    <property type="protein sequence ID" value="CAD2199032.1"/>
    <property type="molecule type" value="Genomic_DNA"/>
</dbReference>
<dbReference type="AlphaFoldDB" id="A0A6V7XIF7"/>
<protein>
    <submittedName>
        <fullName evidence="1">Uncharacterized protein</fullName>
    </submittedName>
</protein>
<dbReference type="Gene3D" id="3.30.470.160">
    <property type="entry name" value="Inositol polyphosphate kinase"/>
    <property type="match status" value="1"/>
</dbReference>
<comment type="caution">
    <text evidence="1">The sequence shown here is derived from an EMBL/GenBank/DDBJ whole genome shotgun (WGS) entry which is preliminary data.</text>
</comment>
<gene>
    <name evidence="1" type="ORF">MENT_LOCUS52395</name>
</gene>
<evidence type="ECO:0000313" key="1">
    <source>
        <dbReference type="EMBL" id="CAD2199032.1"/>
    </source>
</evidence>
<dbReference type="InterPro" id="IPR038286">
    <property type="entry name" value="IPK_sf"/>
</dbReference>